<feature type="region of interest" description="Disordered" evidence="1">
    <location>
        <begin position="1"/>
        <end position="26"/>
    </location>
</feature>
<feature type="non-terminal residue" evidence="3">
    <location>
        <position position="98"/>
    </location>
</feature>
<comment type="caution">
    <text evidence="3">The sequence shown here is derived from an EMBL/GenBank/DDBJ whole genome shotgun (WGS) entry which is preliminary data.</text>
</comment>
<dbReference type="NCBIfam" id="TIGR00229">
    <property type="entry name" value="sensory_box"/>
    <property type="match status" value="1"/>
</dbReference>
<proteinExistence type="predicted"/>
<gene>
    <name evidence="3" type="ORF">S12H4_21164</name>
</gene>
<dbReference type="PROSITE" id="PS50112">
    <property type="entry name" value="PAS"/>
    <property type="match status" value="1"/>
</dbReference>
<dbReference type="SMART" id="SM00091">
    <property type="entry name" value="PAS"/>
    <property type="match status" value="1"/>
</dbReference>
<evidence type="ECO:0000313" key="3">
    <source>
        <dbReference type="EMBL" id="GAI81210.1"/>
    </source>
</evidence>
<sequence length="98" mass="11088">MEWSKEKAGKKLNTAQHESLDTSNLSKVSERRYQDLFNNASDAIFIRDLKGNITEVNEAAVTLTGYPRNELTGMNVSEFLTTESFKATMKKQKALLKD</sequence>
<dbReference type="Gene3D" id="3.30.450.20">
    <property type="entry name" value="PAS domain"/>
    <property type="match status" value="1"/>
</dbReference>
<reference evidence="3" key="1">
    <citation type="journal article" date="2014" name="Front. Microbiol.">
        <title>High frequency of phylogenetically diverse reductive dehalogenase-homologous genes in deep subseafloor sedimentary metagenomes.</title>
        <authorList>
            <person name="Kawai M."/>
            <person name="Futagami T."/>
            <person name="Toyoda A."/>
            <person name="Takaki Y."/>
            <person name="Nishi S."/>
            <person name="Hori S."/>
            <person name="Arai W."/>
            <person name="Tsubouchi T."/>
            <person name="Morono Y."/>
            <person name="Uchiyama I."/>
            <person name="Ito T."/>
            <person name="Fujiyama A."/>
            <person name="Inagaki F."/>
            <person name="Takami H."/>
        </authorList>
    </citation>
    <scope>NUCLEOTIDE SEQUENCE</scope>
    <source>
        <strain evidence="3">Expedition CK06-06</strain>
    </source>
</reference>
<dbReference type="CDD" id="cd00130">
    <property type="entry name" value="PAS"/>
    <property type="match status" value="1"/>
</dbReference>
<evidence type="ECO:0000259" key="2">
    <source>
        <dbReference type="PROSITE" id="PS50112"/>
    </source>
</evidence>
<dbReference type="Pfam" id="PF00989">
    <property type="entry name" value="PAS"/>
    <property type="match status" value="1"/>
</dbReference>
<protein>
    <recommendedName>
        <fullName evidence="2">PAS domain-containing protein</fullName>
    </recommendedName>
</protein>
<dbReference type="SUPFAM" id="SSF55785">
    <property type="entry name" value="PYP-like sensor domain (PAS domain)"/>
    <property type="match status" value="1"/>
</dbReference>
<dbReference type="InterPro" id="IPR000014">
    <property type="entry name" value="PAS"/>
</dbReference>
<dbReference type="GO" id="GO:0006355">
    <property type="term" value="P:regulation of DNA-templated transcription"/>
    <property type="evidence" value="ECO:0007669"/>
    <property type="project" value="InterPro"/>
</dbReference>
<accession>X1T0S0</accession>
<dbReference type="InterPro" id="IPR035965">
    <property type="entry name" value="PAS-like_dom_sf"/>
</dbReference>
<name>X1T0S0_9ZZZZ</name>
<feature type="compositionally biased region" description="Polar residues" evidence="1">
    <location>
        <begin position="13"/>
        <end position="26"/>
    </location>
</feature>
<dbReference type="InterPro" id="IPR013767">
    <property type="entry name" value="PAS_fold"/>
</dbReference>
<organism evidence="3">
    <name type="scientific">marine sediment metagenome</name>
    <dbReference type="NCBI Taxonomy" id="412755"/>
    <lineage>
        <taxon>unclassified sequences</taxon>
        <taxon>metagenomes</taxon>
        <taxon>ecological metagenomes</taxon>
    </lineage>
</organism>
<dbReference type="EMBL" id="BARW01010849">
    <property type="protein sequence ID" value="GAI81210.1"/>
    <property type="molecule type" value="Genomic_DNA"/>
</dbReference>
<dbReference type="AlphaFoldDB" id="X1T0S0"/>
<feature type="domain" description="PAS" evidence="2">
    <location>
        <begin position="29"/>
        <end position="98"/>
    </location>
</feature>
<evidence type="ECO:0000256" key="1">
    <source>
        <dbReference type="SAM" id="MobiDB-lite"/>
    </source>
</evidence>